<dbReference type="Gene3D" id="3.40.50.2000">
    <property type="entry name" value="Glycogen Phosphorylase B"/>
    <property type="match status" value="2"/>
</dbReference>
<dbReference type="Pfam" id="PF00534">
    <property type="entry name" value="Glycos_transf_1"/>
    <property type="match status" value="1"/>
</dbReference>
<evidence type="ECO:0000313" key="3">
    <source>
        <dbReference type="EMBL" id="MFB5189263.1"/>
    </source>
</evidence>
<reference evidence="3 4" key="1">
    <citation type="journal article" date="2024" name="Int. J. Mol. Sci.">
        <title>Exploration of Alicyclobacillus spp. Genome in Search of Antibiotic Resistance.</title>
        <authorList>
            <person name="Bucka-Kolendo J."/>
            <person name="Kiousi D.E."/>
            <person name="Dekowska A."/>
            <person name="Mikolajczuk-Szczyrba A."/>
            <person name="Karadedos D.M."/>
            <person name="Michael P."/>
            <person name="Galanis A."/>
            <person name="Sokolowska B."/>
        </authorList>
    </citation>
    <scope>NUCLEOTIDE SEQUENCE [LARGE SCALE GENOMIC DNA]</scope>
    <source>
        <strain evidence="3 4">KKP 3000</strain>
    </source>
</reference>
<dbReference type="PANTHER" id="PTHR45947">
    <property type="entry name" value="SULFOQUINOVOSYL TRANSFERASE SQD2"/>
    <property type="match status" value="1"/>
</dbReference>
<dbReference type="Pfam" id="PF13439">
    <property type="entry name" value="Glyco_transf_4"/>
    <property type="match status" value="1"/>
</dbReference>
<dbReference type="EMBL" id="JBDXSU010000002">
    <property type="protein sequence ID" value="MFB5189263.1"/>
    <property type="molecule type" value="Genomic_DNA"/>
</dbReference>
<organism evidence="3 4">
    <name type="scientific">Alicyclobacillus fastidiosus</name>
    <dbReference type="NCBI Taxonomy" id="392011"/>
    <lineage>
        <taxon>Bacteria</taxon>
        <taxon>Bacillati</taxon>
        <taxon>Bacillota</taxon>
        <taxon>Bacilli</taxon>
        <taxon>Bacillales</taxon>
        <taxon>Alicyclobacillaceae</taxon>
        <taxon>Alicyclobacillus</taxon>
    </lineage>
</organism>
<keyword evidence="3" id="KW-0328">Glycosyltransferase</keyword>
<gene>
    <name evidence="3" type="ORF">KKP3000_002264</name>
</gene>
<evidence type="ECO:0000259" key="1">
    <source>
        <dbReference type="Pfam" id="PF00534"/>
    </source>
</evidence>
<dbReference type="GO" id="GO:0016757">
    <property type="term" value="F:glycosyltransferase activity"/>
    <property type="evidence" value="ECO:0007669"/>
    <property type="project" value="UniProtKB-KW"/>
</dbReference>
<dbReference type="InterPro" id="IPR001296">
    <property type="entry name" value="Glyco_trans_1"/>
</dbReference>
<feature type="domain" description="Glycosyltransferase subfamily 4-like N-terminal" evidence="2">
    <location>
        <begin position="12"/>
        <end position="158"/>
    </location>
</feature>
<dbReference type="InterPro" id="IPR028098">
    <property type="entry name" value="Glyco_trans_4-like_N"/>
</dbReference>
<dbReference type="InterPro" id="IPR050194">
    <property type="entry name" value="Glycosyltransferase_grp1"/>
</dbReference>
<dbReference type="SUPFAM" id="SSF53756">
    <property type="entry name" value="UDP-Glycosyltransferase/glycogen phosphorylase"/>
    <property type="match status" value="1"/>
</dbReference>
<dbReference type="RefSeq" id="WP_275472593.1">
    <property type="nucleotide sequence ID" value="NZ_CP162940.1"/>
</dbReference>
<feature type="domain" description="Glycosyl transferase family 1" evidence="1">
    <location>
        <begin position="167"/>
        <end position="293"/>
    </location>
</feature>
<dbReference type="PANTHER" id="PTHR45947:SF3">
    <property type="entry name" value="SULFOQUINOVOSYL TRANSFERASE SQD2"/>
    <property type="match status" value="1"/>
</dbReference>
<evidence type="ECO:0000313" key="4">
    <source>
        <dbReference type="Proteomes" id="UP001579974"/>
    </source>
</evidence>
<dbReference type="Proteomes" id="UP001579974">
    <property type="component" value="Unassembled WGS sequence"/>
</dbReference>
<comment type="caution">
    <text evidence="3">The sequence shown here is derived from an EMBL/GenBank/DDBJ whole genome shotgun (WGS) entry which is preliminary data.</text>
</comment>
<protein>
    <submittedName>
        <fullName evidence="3">Glycosyltransferase</fullName>
        <ecNumber evidence="3">2.4.-.-</ecNumber>
    </submittedName>
</protein>
<accession>A0ABV5AAJ2</accession>
<evidence type="ECO:0000259" key="2">
    <source>
        <dbReference type="Pfam" id="PF13439"/>
    </source>
</evidence>
<proteinExistence type="predicted"/>
<sequence length="367" mass="40292">MKVLMVVTYLNVGGTETHVLSLARSLKRMGHTVGIATTGGPFEEKFKASGVSVHRIPKHANLHSMARAIRNIVQVGAYEIVHAHDEESFDVVGMGQKLIRVPCVITVHGRYHSIPSLKRAAASANRVIAVSPSVYRWVQRIGVKHKRLEMLPNGIETALYAPPEKGNRKSLANSTSEFVVAYVGRFEGFKATVAKRVITASTLIAHNCPAFKLIMHGVGPARSQLIRHANRANQRLGRQYIRFVPTTQLVLTTYRAADLVIGSGRVAMEAMASGKPVIAMGNAGYVGVIDEKSMHRAVDGNFGDHSAPYASTPEMLARDMKRCMKHSPGYMRRLGTSSRRLIVNRFGAGQVGRRIEQIYANALHNKK</sequence>
<name>A0ABV5AAJ2_9BACL</name>
<keyword evidence="4" id="KW-1185">Reference proteome</keyword>
<dbReference type="EC" id="2.4.-.-" evidence="3"/>
<keyword evidence="3" id="KW-0808">Transferase</keyword>